<comment type="similarity">
    <text evidence="2 9">Belongs to the anamorsin family.</text>
</comment>
<evidence type="ECO:0000313" key="16">
    <source>
        <dbReference type="Proteomes" id="UP000094389"/>
    </source>
</evidence>
<reference evidence="13" key="1">
    <citation type="submission" date="2014-12" db="EMBL/GenBank/DDBJ databases">
        <authorList>
            <person name="Jaenicke S."/>
        </authorList>
    </citation>
    <scope>NUCLEOTIDE SEQUENCE [LARGE SCALE GENOMIC DNA]</scope>
    <source>
        <strain evidence="13">CBS1600</strain>
    </source>
</reference>
<keyword evidence="5 9" id="KW-0479">Metal-binding</keyword>
<reference evidence="14 16" key="3">
    <citation type="journal article" date="2016" name="Proc. Natl. Acad. Sci. U.S.A.">
        <title>Comparative genomics of biotechnologically important yeasts.</title>
        <authorList>
            <person name="Riley R."/>
            <person name="Haridas S."/>
            <person name="Wolfe K.H."/>
            <person name="Lopes M.R."/>
            <person name="Hittinger C.T."/>
            <person name="Goeker M."/>
            <person name="Salamov A.A."/>
            <person name="Wisecaver J.H."/>
            <person name="Long T.M."/>
            <person name="Calvey C.H."/>
            <person name="Aerts A.L."/>
            <person name="Barry K.W."/>
            <person name="Choi C."/>
            <person name="Clum A."/>
            <person name="Coughlan A.Y."/>
            <person name="Deshpande S."/>
            <person name="Douglass A.P."/>
            <person name="Hanson S.J."/>
            <person name="Klenk H.-P."/>
            <person name="LaButti K.M."/>
            <person name="Lapidus A."/>
            <person name="Lindquist E.A."/>
            <person name="Lipzen A.M."/>
            <person name="Meier-Kolthoff J.P."/>
            <person name="Ohm R.A."/>
            <person name="Otillar R.P."/>
            <person name="Pangilinan J.L."/>
            <person name="Peng Y."/>
            <person name="Rokas A."/>
            <person name="Rosa C.A."/>
            <person name="Scheuner C."/>
            <person name="Sibirny A.A."/>
            <person name="Slot J.C."/>
            <person name="Stielow J.B."/>
            <person name="Sun H."/>
            <person name="Kurtzman C.P."/>
            <person name="Blackwell M."/>
            <person name="Grigoriev I.V."/>
            <person name="Jeffries T.W."/>
        </authorList>
    </citation>
    <scope>NUCLEOTIDE SEQUENCE [LARGE SCALE GENOMIC DNA]</scope>
    <source>
        <strain evidence="16">ATCC 18201 / CBS 1600 / BCRC 20928 / JCM 3617 / NBRC 0987 / NRRL Y-1542</strain>
        <strain evidence="14">NRRL Y-1542</strain>
    </source>
</reference>
<keyword evidence="3 9" id="KW-0004">4Fe-4S</keyword>
<comment type="domain">
    <text evidence="9">The N-terminal domain has structural similarity with S-adenosyl-L-methionine-dependent methyltransferases, but does not bind S-adenosyl-L-methionine. It is required for correct assembly of the 2 Fe-S clusters.</text>
</comment>
<dbReference type="STRING" id="983966.A0A0H5C3T5"/>
<dbReference type="GO" id="GO:0005758">
    <property type="term" value="C:mitochondrial intermembrane space"/>
    <property type="evidence" value="ECO:0007669"/>
    <property type="project" value="UniProtKB-SubCell"/>
</dbReference>
<dbReference type="HAMAP" id="MF_03115">
    <property type="entry name" value="Anamorsin"/>
    <property type="match status" value="1"/>
</dbReference>
<dbReference type="GO" id="GO:0016226">
    <property type="term" value="P:iron-sulfur cluster assembly"/>
    <property type="evidence" value="ECO:0007669"/>
    <property type="project" value="UniProtKB-UniRule"/>
</dbReference>
<dbReference type="PANTHER" id="PTHR13273">
    <property type="entry name" value="ANAMORSIN"/>
    <property type="match status" value="1"/>
</dbReference>
<proteinExistence type="inferred from homology"/>
<feature type="domain" description="Anamorsin C-terminal" evidence="11">
    <location>
        <begin position="189"/>
        <end position="274"/>
    </location>
</feature>
<protein>
    <submittedName>
        <fullName evidence="13">DRE2 protein</fullName>
    </submittedName>
    <submittedName>
        <fullName evidence="14">DUF689-domain-containing protein</fullName>
    </submittedName>
</protein>
<feature type="binding site" evidence="9">
    <location>
        <position position="244"/>
    </location>
    <ligand>
        <name>[4Fe-4S] cluster</name>
        <dbReference type="ChEBI" id="CHEBI:49883"/>
    </ligand>
</feature>
<feature type="binding site" evidence="9">
    <location>
        <position position="197"/>
    </location>
    <ligand>
        <name>[2Fe-2S] cluster</name>
        <dbReference type="ChEBI" id="CHEBI:190135"/>
    </ligand>
</feature>
<organism evidence="13 15">
    <name type="scientific">Cyberlindnera jadinii (strain ATCC 18201 / CBS 1600 / BCRC 20928 / JCM 3617 / NBRC 0987 / NRRL Y-1542)</name>
    <name type="common">Torula yeast</name>
    <name type="synonym">Candida utilis</name>
    <dbReference type="NCBI Taxonomy" id="983966"/>
    <lineage>
        <taxon>Eukaryota</taxon>
        <taxon>Fungi</taxon>
        <taxon>Dikarya</taxon>
        <taxon>Ascomycota</taxon>
        <taxon>Saccharomycotina</taxon>
        <taxon>Saccharomycetes</taxon>
        <taxon>Phaffomycetales</taxon>
        <taxon>Phaffomycetaceae</taxon>
        <taxon>Cyberlindnera</taxon>
    </lineage>
</organism>
<feature type="domain" description="Fe-S cluster assembly protein Dre2 N-terminal" evidence="12">
    <location>
        <begin position="4"/>
        <end position="71"/>
    </location>
</feature>
<dbReference type="GO" id="GO:0051537">
    <property type="term" value="F:2 iron, 2 sulfur cluster binding"/>
    <property type="evidence" value="ECO:0007669"/>
    <property type="project" value="UniProtKB-UniRule"/>
</dbReference>
<dbReference type="InterPro" id="IPR007785">
    <property type="entry name" value="Anamorsin"/>
</dbReference>
<feature type="region of interest" description="Disordered" evidence="10">
    <location>
        <begin position="120"/>
        <end position="142"/>
    </location>
</feature>
<dbReference type="AlphaFoldDB" id="A0A0H5C3T5"/>
<dbReference type="GO" id="GO:0009055">
    <property type="term" value="F:electron transfer activity"/>
    <property type="evidence" value="ECO:0007669"/>
    <property type="project" value="UniProtKB-UniRule"/>
</dbReference>
<comment type="domain">
    <text evidence="9">The twin Cx2C motifs are involved in the recognition by the mitochondrial MIA40-ERV1 disulfide relay system. The formation of 2 disulfide bonds in the Cx2C motifs through dithiol/disulfide exchange reactions effectively traps the protein in the mitochondrial intermembrane space.</text>
</comment>
<keyword evidence="6 9" id="KW-0408">Iron</keyword>
<comment type="cofactor">
    <cofactor evidence="9">
        <name>[2Fe-2S] cluster</name>
        <dbReference type="ChEBI" id="CHEBI:190135"/>
    </cofactor>
</comment>
<dbReference type="Gene3D" id="3.40.50.11000">
    <property type="entry name" value="Fe-S cluster assembly protein Dre2, N-terminal domain"/>
    <property type="match status" value="1"/>
</dbReference>
<feature type="binding site" evidence="9">
    <location>
        <position position="202"/>
    </location>
    <ligand>
        <name>[2Fe-2S] cluster</name>
        <dbReference type="ChEBI" id="CHEBI:190135"/>
    </ligand>
</feature>
<sequence length="281" mass="30435">MSNVLLLLNHTFVASPDAEAIVAQSKQTLIQQHPTSTIDQYLLSNIVLEKVVLPQNHYDYIYYLDSTGFNSTIPNHPAIKQSLRVTTTVSLNGSNKPSGLKTGSKLSKLKKFKKLNKAENTNASSELLSAPSPTPSLPELVKTPSPLEAEKKLRYLSEDSDDELIDEDSLVSSTLNSGSIICLREPSSGGQKRRKACKDCTCGLAEKEAFGFDNDVKEAPKKVQFSREELSEIDFTVEGKTGGCGSCSLGDAFRCSGCPFLGLPAFKPGQTITLDGVDDDL</sequence>
<dbReference type="InterPro" id="IPR046408">
    <property type="entry name" value="CIAPIN1"/>
</dbReference>
<name>A0A0H5C3T5_CYBJN</name>
<dbReference type="Proteomes" id="UP000038830">
    <property type="component" value="Unassembled WGS sequence"/>
</dbReference>
<evidence type="ECO:0000313" key="14">
    <source>
        <dbReference type="EMBL" id="ODV75444.1"/>
    </source>
</evidence>
<reference evidence="15" key="2">
    <citation type="journal article" date="2015" name="J. Biotechnol.">
        <title>The structure of the Cyberlindnera jadinii genome and its relation to Candida utilis analyzed by the occurrence of single nucleotide polymorphisms.</title>
        <authorList>
            <person name="Rupp O."/>
            <person name="Brinkrolf K."/>
            <person name="Buerth C."/>
            <person name="Kunigo M."/>
            <person name="Schneider J."/>
            <person name="Jaenicke S."/>
            <person name="Goesmann A."/>
            <person name="Puehler A."/>
            <person name="Jaeger K.-E."/>
            <person name="Ernst J.F."/>
        </authorList>
    </citation>
    <scope>NUCLEOTIDE SEQUENCE [LARGE SCALE GENOMIC DNA]</scope>
    <source>
        <strain evidence="15">ATCC 18201 / CBS 1600 / BCRC 20928 / JCM 3617 / NBRC 0987 / NRRL Y-1542</strain>
    </source>
</reference>
<accession>A0A1E4S7E3</accession>
<keyword evidence="9" id="KW-0001">2Fe-2S</keyword>
<dbReference type="Proteomes" id="UP000094389">
    <property type="component" value="Unassembled WGS sequence"/>
</dbReference>
<feature type="binding site" evidence="9">
    <location>
        <position position="258"/>
    </location>
    <ligand>
        <name>[4Fe-4S] cluster</name>
        <dbReference type="ChEBI" id="CHEBI:49883"/>
    </ligand>
</feature>
<dbReference type="GO" id="GO:0046872">
    <property type="term" value="F:metal ion binding"/>
    <property type="evidence" value="ECO:0007669"/>
    <property type="project" value="UniProtKB-KW"/>
</dbReference>
<evidence type="ECO:0000256" key="4">
    <source>
        <dbReference type="ARBA" id="ARBA00022490"/>
    </source>
</evidence>
<feature type="binding site" evidence="9">
    <location>
        <position position="182"/>
    </location>
    <ligand>
        <name>[2Fe-2S] cluster</name>
        <dbReference type="ChEBI" id="CHEBI:190135"/>
    </ligand>
</feature>
<dbReference type="OMA" id="TIPNHPA"/>
<dbReference type="EMBL" id="CDQK01000003">
    <property type="protein sequence ID" value="CEP22581.1"/>
    <property type="molecule type" value="Genomic_DNA"/>
</dbReference>
<dbReference type="Pfam" id="PF05093">
    <property type="entry name" value="CIAPIN1"/>
    <property type="match status" value="1"/>
</dbReference>
<dbReference type="RefSeq" id="XP_020072483.1">
    <property type="nucleotide sequence ID" value="XM_020214387.1"/>
</dbReference>
<keyword evidence="16" id="KW-1185">Reference proteome</keyword>
<feature type="short sequence motif" description="Cx2C motif 1" evidence="9">
    <location>
        <begin position="244"/>
        <end position="247"/>
    </location>
</feature>
<comment type="subcellular location">
    <subcellularLocation>
        <location evidence="9">Cytoplasm</location>
    </subcellularLocation>
    <subcellularLocation>
        <location evidence="9">Mitochondrion intermembrane space</location>
    </subcellularLocation>
</comment>
<feature type="short sequence motif" description="Cx2C motif 2" evidence="9">
    <location>
        <begin position="255"/>
        <end position="258"/>
    </location>
</feature>
<evidence type="ECO:0000313" key="13">
    <source>
        <dbReference type="EMBL" id="CEP22581.1"/>
    </source>
</evidence>
<keyword evidence="7 9" id="KW-0411">Iron-sulfur</keyword>
<comment type="domain">
    <text evidence="9">The C-terminal domain binds 2 Fe-S clusters but is otherwise mostly in an intrinsically disordered conformation.</text>
</comment>
<evidence type="ECO:0000259" key="12">
    <source>
        <dbReference type="Pfam" id="PF16803"/>
    </source>
</evidence>
<evidence type="ECO:0000313" key="15">
    <source>
        <dbReference type="Proteomes" id="UP000038830"/>
    </source>
</evidence>
<feature type="binding site" evidence="9">
    <location>
        <position position="200"/>
    </location>
    <ligand>
        <name>[2Fe-2S] cluster</name>
        <dbReference type="ChEBI" id="CHEBI:190135"/>
    </ligand>
</feature>
<evidence type="ECO:0000256" key="1">
    <source>
        <dbReference type="ARBA" id="ARBA00001966"/>
    </source>
</evidence>
<dbReference type="Pfam" id="PF16803">
    <property type="entry name" value="DRE2_N"/>
    <property type="match status" value="1"/>
</dbReference>
<evidence type="ECO:0000256" key="7">
    <source>
        <dbReference type="ARBA" id="ARBA00023014"/>
    </source>
</evidence>
<evidence type="ECO:0000256" key="5">
    <source>
        <dbReference type="ARBA" id="ARBA00022723"/>
    </source>
</evidence>
<evidence type="ECO:0000256" key="6">
    <source>
        <dbReference type="ARBA" id="ARBA00023004"/>
    </source>
</evidence>
<evidence type="ECO:0000256" key="8">
    <source>
        <dbReference type="ARBA" id="ARBA00023128"/>
    </source>
</evidence>
<dbReference type="OrthoDB" id="311633at2759"/>
<feature type="binding site" evidence="9">
    <location>
        <position position="247"/>
    </location>
    <ligand>
        <name>[4Fe-4S] cluster</name>
        <dbReference type="ChEBI" id="CHEBI:49883"/>
    </ligand>
</feature>
<evidence type="ECO:0000256" key="3">
    <source>
        <dbReference type="ARBA" id="ARBA00022485"/>
    </source>
</evidence>
<feature type="region of interest" description="Fe-S binding site B" evidence="9">
    <location>
        <begin position="244"/>
        <end position="258"/>
    </location>
</feature>
<accession>A0A0H5C3T5</accession>
<keyword evidence="4 9" id="KW-0963">Cytoplasm</keyword>
<dbReference type="PANTHER" id="PTHR13273:SF14">
    <property type="entry name" value="ANAMORSIN"/>
    <property type="match status" value="1"/>
</dbReference>
<evidence type="ECO:0000256" key="2">
    <source>
        <dbReference type="ARBA" id="ARBA00008169"/>
    </source>
</evidence>
<dbReference type="InterPro" id="IPR031838">
    <property type="entry name" value="Dre2_N"/>
</dbReference>
<comment type="cofactor">
    <cofactor evidence="1 9">
        <name>[4Fe-4S] cluster</name>
        <dbReference type="ChEBI" id="CHEBI:49883"/>
    </cofactor>
</comment>
<feature type="binding site" evidence="9">
    <location>
        <position position="255"/>
    </location>
    <ligand>
        <name>[4Fe-4S] cluster</name>
        <dbReference type="ChEBI" id="CHEBI:49883"/>
    </ligand>
</feature>
<gene>
    <name evidence="13" type="primary">DRE2</name>
    <name evidence="13" type="ORF">BN1211_2962</name>
    <name evidence="14" type="ORF">CYBJADRAFT_166172</name>
</gene>
<dbReference type="EMBL" id="KV453926">
    <property type="protein sequence ID" value="ODV75444.1"/>
    <property type="molecule type" value="Genomic_DNA"/>
</dbReference>
<dbReference type="GeneID" id="30988783"/>
<evidence type="ECO:0000256" key="10">
    <source>
        <dbReference type="SAM" id="MobiDB-lite"/>
    </source>
</evidence>
<dbReference type="GO" id="GO:0051539">
    <property type="term" value="F:4 iron, 4 sulfur cluster binding"/>
    <property type="evidence" value="ECO:0007669"/>
    <property type="project" value="UniProtKB-KW"/>
</dbReference>
<evidence type="ECO:0000256" key="9">
    <source>
        <dbReference type="HAMAP-Rule" id="MF_03115"/>
    </source>
</evidence>
<comment type="caution">
    <text evidence="9">Lacks conserved residue(s) required for the propagation of feature annotation.</text>
</comment>
<keyword evidence="8 9" id="KW-0496">Mitochondrion</keyword>
<evidence type="ECO:0000259" key="11">
    <source>
        <dbReference type="Pfam" id="PF05093"/>
    </source>
</evidence>